<dbReference type="EMBL" id="AWGJ01000007">
    <property type="protein sequence ID" value="ODN78044.1"/>
    <property type="molecule type" value="Genomic_DNA"/>
</dbReference>
<name>A0A1E3HNY4_9TREE</name>
<dbReference type="PANTHER" id="PTHR42791">
    <property type="entry name" value="GNAT FAMILY ACETYLTRANSFERASE"/>
    <property type="match status" value="1"/>
</dbReference>
<dbReference type="Gene3D" id="3.40.630.30">
    <property type="match status" value="1"/>
</dbReference>
<dbReference type="GeneID" id="30156435"/>
<dbReference type="OrthoDB" id="61113at2759"/>
<dbReference type="InterPro" id="IPR000182">
    <property type="entry name" value="GNAT_dom"/>
</dbReference>
<reference evidence="2 3" key="1">
    <citation type="submission" date="2016-06" db="EMBL/GenBank/DDBJ databases">
        <title>Evolution of pathogenesis and genome organization in the Tremellales.</title>
        <authorList>
            <person name="Cuomo C."/>
            <person name="Litvintseva A."/>
            <person name="Heitman J."/>
            <person name="Chen Y."/>
            <person name="Sun S."/>
            <person name="Springer D."/>
            <person name="Dromer F."/>
            <person name="Young S."/>
            <person name="Zeng Q."/>
            <person name="Chapman S."/>
            <person name="Gujja S."/>
            <person name="Saif S."/>
            <person name="Birren B."/>
        </authorList>
    </citation>
    <scope>NUCLEOTIDE SEQUENCE [LARGE SCALE GENOMIC DNA]</scope>
    <source>
        <strain evidence="2 3">CBS 6039</strain>
    </source>
</reference>
<sequence length="244" mass="27456">MSETDGVQIIRLLHPTDEEKDRCQEVLFEGFKSNNLSHRISSPQHPLPLSDHRRNVYHRHKIDCASIDCEIWVVKVAPEREGEGQAEEEGDGDGEIVCVGLVVPPGKELFDTEEKAVIHEAALDELDPSAKAWFENEFIPHAAKETDLLPYGNDKRHHVQALSTHPSFAHRGLARRLLKAVEERARGQGCRVGLNTTTAELAGFYERCGFRRVYSTVLDWQLDGLDTFDFYILVNDCGLQGEGP</sequence>
<dbReference type="Pfam" id="PF13508">
    <property type="entry name" value="Acetyltransf_7"/>
    <property type="match status" value="1"/>
</dbReference>
<dbReference type="AlphaFoldDB" id="A0A1E3HNY4"/>
<evidence type="ECO:0000259" key="1">
    <source>
        <dbReference type="PROSITE" id="PS51186"/>
    </source>
</evidence>
<organism evidence="2 3">
    <name type="scientific">Cryptococcus amylolentus CBS 6039</name>
    <dbReference type="NCBI Taxonomy" id="1295533"/>
    <lineage>
        <taxon>Eukaryota</taxon>
        <taxon>Fungi</taxon>
        <taxon>Dikarya</taxon>
        <taxon>Basidiomycota</taxon>
        <taxon>Agaricomycotina</taxon>
        <taxon>Tremellomycetes</taxon>
        <taxon>Tremellales</taxon>
        <taxon>Cryptococcaceae</taxon>
        <taxon>Cryptococcus</taxon>
    </lineage>
</organism>
<proteinExistence type="predicted"/>
<accession>A0A1E3HNY4</accession>
<dbReference type="RefSeq" id="XP_018993280.1">
    <property type="nucleotide sequence ID" value="XM_019139337.1"/>
</dbReference>
<evidence type="ECO:0000313" key="3">
    <source>
        <dbReference type="Proteomes" id="UP000094065"/>
    </source>
</evidence>
<gene>
    <name evidence="2" type="ORF">L202_05126</name>
</gene>
<dbReference type="InterPro" id="IPR052523">
    <property type="entry name" value="Trichothecene_AcTrans"/>
</dbReference>
<keyword evidence="3" id="KW-1185">Reference proteome</keyword>
<dbReference type="SUPFAM" id="SSF55729">
    <property type="entry name" value="Acyl-CoA N-acyltransferases (Nat)"/>
    <property type="match status" value="1"/>
</dbReference>
<feature type="domain" description="N-acetyltransferase" evidence="1">
    <location>
        <begin position="101"/>
        <end position="235"/>
    </location>
</feature>
<protein>
    <recommendedName>
        <fullName evidence="1">N-acetyltransferase domain-containing protein</fullName>
    </recommendedName>
</protein>
<dbReference type="STRING" id="1295533.A0A1E3HNY4"/>
<dbReference type="CDD" id="cd04301">
    <property type="entry name" value="NAT_SF"/>
    <property type="match status" value="1"/>
</dbReference>
<dbReference type="PANTHER" id="PTHR42791:SF1">
    <property type="entry name" value="N-ACETYLTRANSFERASE DOMAIN-CONTAINING PROTEIN"/>
    <property type="match status" value="1"/>
</dbReference>
<dbReference type="PROSITE" id="PS51186">
    <property type="entry name" value="GNAT"/>
    <property type="match status" value="1"/>
</dbReference>
<dbReference type="InterPro" id="IPR016181">
    <property type="entry name" value="Acyl_CoA_acyltransferase"/>
</dbReference>
<dbReference type="GO" id="GO:0016747">
    <property type="term" value="F:acyltransferase activity, transferring groups other than amino-acyl groups"/>
    <property type="evidence" value="ECO:0007669"/>
    <property type="project" value="InterPro"/>
</dbReference>
<dbReference type="Proteomes" id="UP000094065">
    <property type="component" value="Unassembled WGS sequence"/>
</dbReference>
<comment type="caution">
    <text evidence="2">The sequence shown here is derived from an EMBL/GenBank/DDBJ whole genome shotgun (WGS) entry which is preliminary data.</text>
</comment>
<evidence type="ECO:0000313" key="2">
    <source>
        <dbReference type="EMBL" id="ODN78044.1"/>
    </source>
</evidence>